<keyword evidence="2" id="KW-1185">Reference proteome</keyword>
<proteinExistence type="predicted"/>
<evidence type="ECO:0000313" key="2">
    <source>
        <dbReference type="Proteomes" id="UP000583929"/>
    </source>
</evidence>
<dbReference type="EMBL" id="JAATIQ010000049">
    <property type="protein sequence ID" value="KAF4393168.1"/>
    <property type="molecule type" value="Genomic_DNA"/>
</dbReference>
<protein>
    <submittedName>
        <fullName evidence="1">Uncharacterized protein</fullName>
    </submittedName>
</protein>
<reference evidence="1 2" key="1">
    <citation type="journal article" date="2020" name="bioRxiv">
        <title>Sequence and annotation of 42 cannabis genomes reveals extensive copy number variation in cannabinoid synthesis and pathogen resistance genes.</title>
        <authorList>
            <person name="Mckernan K.J."/>
            <person name="Helbert Y."/>
            <person name="Kane L.T."/>
            <person name="Ebling H."/>
            <person name="Zhang L."/>
            <person name="Liu B."/>
            <person name="Eaton Z."/>
            <person name="Mclaughlin S."/>
            <person name="Kingan S."/>
            <person name="Baybayan P."/>
            <person name="Concepcion G."/>
            <person name="Jordan M."/>
            <person name="Riva A."/>
            <person name="Barbazuk W."/>
            <person name="Harkins T."/>
        </authorList>
    </citation>
    <scope>NUCLEOTIDE SEQUENCE [LARGE SCALE GENOMIC DNA]</scope>
    <source>
        <strain evidence="2">cv. Jamaican Lion 4</strain>
        <tissue evidence="1">Leaf</tissue>
    </source>
</reference>
<evidence type="ECO:0000313" key="1">
    <source>
        <dbReference type="EMBL" id="KAF4393168.1"/>
    </source>
</evidence>
<dbReference type="AlphaFoldDB" id="A0A7J6HEU6"/>
<sequence>MAAEIDHFQTFTYNAADNVNLKCNFSSIKKLENADIANFYFIVIHKFVPTTTESRNRILIPIFTIWNTKNSIALILKAENKVNMKISPLFWHRRKAKNDTRFRHNHLQQLPS</sequence>
<dbReference type="Proteomes" id="UP000583929">
    <property type="component" value="Unassembled WGS sequence"/>
</dbReference>
<name>A0A7J6HEU6_CANSA</name>
<comment type="caution">
    <text evidence="1">The sequence shown here is derived from an EMBL/GenBank/DDBJ whole genome shotgun (WGS) entry which is preliminary data.</text>
</comment>
<gene>
    <name evidence="1" type="ORF">G4B88_001902</name>
</gene>
<organism evidence="1 2">
    <name type="scientific">Cannabis sativa</name>
    <name type="common">Hemp</name>
    <name type="synonym">Marijuana</name>
    <dbReference type="NCBI Taxonomy" id="3483"/>
    <lineage>
        <taxon>Eukaryota</taxon>
        <taxon>Viridiplantae</taxon>
        <taxon>Streptophyta</taxon>
        <taxon>Embryophyta</taxon>
        <taxon>Tracheophyta</taxon>
        <taxon>Spermatophyta</taxon>
        <taxon>Magnoliopsida</taxon>
        <taxon>eudicotyledons</taxon>
        <taxon>Gunneridae</taxon>
        <taxon>Pentapetalae</taxon>
        <taxon>rosids</taxon>
        <taxon>fabids</taxon>
        <taxon>Rosales</taxon>
        <taxon>Cannabaceae</taxon>
        <taxon>Cannabis</taxon>
    </lineage>
</organism>
<accession>A0A7J6HEU6</accession>